<dbReference type="GO" id="GO:0016887">
    <property type="term" value="F:ATP hydrolysis activity"/>
    <property type="evidence" value="ECO:0007669"/>
    <property type="project" value="InterPro"/>
</dbReference>
<keyword evidence="3" id="KW-1185">Reference proteome</keyword>
<gene>
    <name evidence="2" type="ORF">GKC30_09785</name>
</gene>
<evidence type="ECO:0000259" key="1">
    <source>
        <dbReference type="Pfam" id="PF13304"/>
    </source>
</evidence>
<dbReference type="GO" id="GO:0006302">
    <property type="term" value="P:double-strand break repair"/>
    <property type="evidence" value="ECO:0007669"/>
    <property type="project" value="TreeGrafter"/>
</dbReference>
<dbReference type="AlphaFoldDB" id="A0A7K1KPA7"/>
<dbReference type="InterPro" id="IPR014555">
    <property type="entry name" value="RecF-like"/>
</dbReference>
<dbReference type="GO" id="GO:0005524">
    <property type="term" value="F:ATP binding"/>
    <property type="evidence" value="ECO:0007669"/>
    <property type="project" value="InterPro"/>
</dbReference>
<dbReference type="PIRSF" id="PIRSF029347">
    <property type="entry name" value="RecF"/>
    <property type="match status" value="1"/>
</dbReference>
<dbReference type="GO" id="GO:0000731">
    <property type="term" value="P:DNA synthesis involved in DNA repair"/>
    <property type="evidence" value="ECO:0007669"/>
    <property type="project" value="TreeGrafter"/>
</dbReference>
<protein>
    <submittedName>
        <fullName evidence="2">AAA family ATPase</fullName>
    </submittedName>
</protein>
<dbReference type="PANTHER" id="PTHR32182:SF22">
    <property type="entry name" value="ATP-DEPENDENT ENDONUCLEASE, OLD FAMILY-RELATED"/>
    <property type="match status" value="1"/>
</dbReference>
<proteinExistence type="predicted"/>
<organism evidence="2 3">
    <name type="scientific">Pseudodesulfovibrio alkaliphilus</name>
    <dbReference type="NCBI Taxonomy" id="2661613"/>
    <lineage>
        <taxon>Bacteria</taxon>
        <taxon>Pseudomonadati</taxon>
        <taxon>Thermodesulfobacteriota</taxon>
        <taxon>Desulfovibrionia</taxon>
        <taxon>Desulfovibrionales</taxon>
        <taxon>Desulfovibrionaceae</taxon>
    </lineage>
</organism>
<evidence type="ECO:0000313" key="2">
    <source>
        <dbReference type="EMBL" id="MUM77923.1"/>
    </source>
</evidence>
<dbReference type="Proteomes" id="UP000461162">
    <property type="component" value="Unassembled WGS sequence"/>
</dbReference>
<dbReference type="InterPro" id="IPR003959">
    <property type="entry name" value="ATPase_AAA_core"/>
</dbReference>
<name>A0A7K1KPA7_9BACT</name>
<dbReference type="EMBL" id="WODC01000006">
    <property type="protein sequence ID" value="MUM77923.1"/>
    <property type="molecule type" value="Genomic_DNA"/>
</dbReference>
<evidence type="ECO:0000313" key="3">
    <source>
        <dbReference type="Proteomes" id="UP000461162"/>
    </source>
</evidence>
<accession>A0A7K1KPA7</accession>
<dbReference type="Gene3D" id="3.40.50.300">
    <property type="entry name" value="P-loop containing nucleotide triphosphate hydrolases"/>
    <property type="match status" value="1"/>
</dbReference>
<dbReference type="Pfam" id="PF13304">
    <property type="entry name" value="AAA_21"/>
    <property type="match status" value="1"/>
</dbReference>
<feature type="domain" description="ATPase AAA-type core" evidence="1">
    <location>
        <begin position="27"/>
        <end position="321"/>
    </location>
</feature>
<comment type="caution">
    <text evidence="2">The sequence shown here is derived from an EMBL/GenBank/DDBJ whole genome shotgun (WGS) entry which is preliminary data.</text>
</comment>
<reference evidence="2 3" key="1">
    <citation type="submission" date="2019-11" db="EMBL/GenBank/DDBJ databases">
        <title>Pseudodesulfovibrio alkaliphilus, sp. nov., an alkaliphilic sulfate-reducing bacteria from mud volcano of Taman peninsula, Russia.</title>
        <authorList>
            <person name="Frolova A."/>
            <person name="Merkel A.Y."/>
            <person name="Slobodkin A.I."/>
        </authorList>
    </citation>
    <scope>NUCLEOTIDE SEQUENCE [LARGE SCALE GENOMIC DNA]</scope>
    <source>
        <strain evidence="2 3">F-1</strain>
    </source>
</reference>
<sequence length="372" mass="42195">MKLRTIHVKGFKSINAQDGQNIPFGDITVLLGANGSGKSNIVSLFEMLNFMTTGALQQYVGKHGASRLLFYGTKETKSVSLTFNFESDLAHSKYEVSLSHGLPDRLFVSGEKITYHRINPPSSRPQEYYLDAGGSESQLGNDSNKTSKTIYKLLSGIRTYQFHDTSDTAKIKDRGYVDDARYLRHNAGNLAAFLKMLKDNTNYKKYYDRIVRHIRRVMPQFHDFELTPITGNKDYVRLNWIDSLNSDYLFDPNQISDGSLRFMALATLLLQPPALLPQFIVLDEPELGLHPAAIAELASIVRSASKKTQILMATQSTRLVDEFSLDNLVVVERDDEQQCSTFQKFDSERLNEWLDRYSLSELWEKNVLGGQP</sequence>
<dbReference type="InterPro" id="IPR027417">
    <property type="entry name" value="P-loop_NTPase"/>
</dbReference>
<dbReference type="RefSeq" id="WP_155934552.1">
    <property type="nucleotide sequence ID" value="NZ_WODC01000006.1"/>
</dbReference>
<dbReference type="PANTHER" id="PTHR32182">
    <property type="entry name" value="DNA REPLICATION AND REPAIR PROTEIN RECF"/>
    <property type="match status" value="1"/>
</dbReference>
<dbReference type="SUPFAM" id="SSF52540">
    <property type="entry name" value="P-loop containing nucleoside triphosphate hydrolases"/>
    <property type="match status" value="1"/>
</dbReference>